<protein>
    <submittedName>
        <fullName evidence="1">Uncharacterized protein</fullName>
    </submittedName>
</protein>
<proteinExistence type="predicted"/>
<gene>
    <name evidence="1" type="ORF">ODALV1_LOCUS29501</name>
</gene>
<keyword evidence="2" id="KW-1185">Reference proteome</keyword>
<evidence type="ECO:0000313" key="1">
    <source>
        <dbReference type="EMBL" id="CAL8143366.1"/>
    </source>
</evidence>
<dbReference type="EMBL" id="CAXLJM020000154">
    <property type="protein sequence ID" value="CAL8143366.1"/>
    <property type="molecule type" value="Genomic_DNA"/>
</dbReference>
<accession>A0ABP1S4Z9</accession>
<reference evidence="1 2" key="1">
    <citation type="submission" date="2024-08" db="EMBL/GenBank/DDBJ databases">
        <authorList>
            <person name="Cucini C."/>
            <person name="Frati F."/>
        </authorList>
    </citation>
    <scope>NUCLEOTIDE SEQUENCE [LARGE SCALE GENOMIC DNA]</scope>
</reference>
<dbReference type="Proteomes" id="UP001642540">
    <property type="component" value="Unassembled WGS sequence"/>
</dbReference>
<sequence>MKEAKIEVTQERGREVRRKKRECSAVCSPFPIDPTDTLKFLSKLWIDAEAG</sequence>
<feature type="non-terminal residue" evidence="1">
    <location>
        <position position="51"/>
    </location>
</feature>
<name>A0ABP1S4Z9_9HEXA</name>
<organism evidence="1 2">
    <name type="scientific">Orchesella dallaii</name>
    <dbReference type="NCBI Taxonomy" id="48710"/>
    <lineage>
        <taxon>Eukaryota</taxon>
        <taxon>Metazoa</taxon>
        <taxon>Ecdysozoa</taxon>
        <taxon>Arthropoda</taxon>
        <taxon>Hexapoda</taxon>
        <taxon>Collembola</taxon>
        <taxon>Entomobryomorpha</taxon>
        <taxon>Entomobryoidea</taxon>
        <taxon>Orchesellidae</taxon>
        <taxon>Orchesellinae</taxon>
        <taxon>Orchesella</taxon>
    </lineage>
</organism>
<comment type="caution">
    <text evidence="1">The sequence shown here is derived from an EMBL/GenBank/DDBJ whole genome shotgun (WGS) entry which is preliminary data.</text>
</comment>
<evidence type="ECO:0000313" key="2">
    <source>
        <dbReference type="Proteomes" id="UP001642540"/>
    </source>
</evidence>